<evidence type="ECO:0000256" key="3">
    <source>
        <dbReference type="ARBA" id="ARBA00022842"/>
    </source>
</evidence>
<evidence type="ECO:0000256" key="1">
    <source>
        <dbReference type="ARBA" id="ARBA00001946"/>
    </source>
</evidence>
<dbReference type="SFLD" id="SFLDG01129">
    <property type="entry name" value="C1.5:_HAD__Beta-PGM__Phosphata"/>
    <property type="match status" value="1"/>
</dbReference>
<dbReference type="InterPro" id="IPR006439">
    <property type="entry name" value="HAD-SF_hydro_IA"/>
</dbReference>
<name>A4S258_OSTLU</name>
<dbReference type="Gene3D" id="1.10.150.240">
    <property type="entry name" value="Putative phosphatase, domain 2"/>
    <property type="match status" value="1"/>
</dbReference>
<dbReference type="InterPro" id="IPR023214">
    <property type="entry name" value="HAD_sf"/>
</dbReference>
<dbReference type="GO" id="GO:0003824">
    <property type="term" value="F:catalytic activity"/>
    <property type="evidence" value="ECO:0007669"/>
    <property type="project" value="UniProtKB-ARBA"/>
</dbReference>
<dbReference type="NCBIfam" id="TIGR01509">
    <property type="entry name" value="HAD-SF-IA-v3"/>
    <property type="match status" value="1"/>
</dbReference>
<dbReference type="Pfam" id="PF13419">
    <property type="entry name" value="HAD_2"/>
    <property type="match status" value="1"/>
</dbReference>
<evidence type="ECO:0000313" key="6">
    <source>
        <dbReference type="Proteomes" id="UP000001568"/>
    </source>
</evidence>
<dbReference type="HOGENOM" id="CLU_045011_13_3_1"/>
<dbReference type="Proteomes" id="UP000001568">
    <property type="component" value="Chromosome 9"/>
</dbReference>
<dbReference type="InterPro" id="IPR041492">
    <property type="entry name" value="HAD_2"/>
</dbReference>
<dbReference type="SUPFAM" id="SSF56784">
    <property type="entry name" value="HAD-like"/>
    <property type="match status" value="1"/>
</dbReference>
<dbReference type="InterPro" id="IPR051600">
    <property type="entry name" value="Beta-PGM-like"/>
</dbReference>
<dbReference type="Gramene" id="ABO97983">
    <property type="protein sequence ID" value="ABO97983"/>
    <property type="gene ID" value="OSTLU_10396"/>
</dbReference>
<feature type="non-terminal residue" evidence="5">
    <location>
        <position position="1"/>
    </location>
</feature>
<protein>
    <submittedName>
        <fullName evidence="5">Uncharacterized protein</fullName>
    </submittedName>
</protein>
<proteinExistence type="predicted"/>
<dbReference type="GO" id="GO:0046872">
    <property type="term" value="F:metal ion binding"/>
    <property type="evidence" value="ECO:0007669"/>
    <property type="project" value="UniProtKB-KW"/>
</dbReference>
<dbReference type="PANTHER" id="PTHR46193:SF18">
    <property type="entry name" value="HEXITOL PHOSPHATASE B"/>
    <property type="match status" value="1"/>
</dbReference>
<dbReference type="Gene3D" id="3.40.50.1000">
    <property type="entry name" value="HAD superfamily/HAD-like"/>
    <property type="match status" value="1"/>
</dbReference>
<dbReference type="InterPro" id="IPR023198">
    <property type="entry name" value="PGP-like_dom2"/>
</dbReference>
<keyword evidence="2" id="KW-0479">Metal-binding</keyword>
<dbReference type="InterPro" id="IPR036412">
    <property type="entry name" value="HAD-like_sf"/>
</dbReference>
<dbReference type="PANTHER" id="PTHR46193">
    <property type="entry name" value="6-PHOSPHOGLUCONATE PHOSPHATASE"/>
    <property type="match status" value="1"/>
</dbReference>
<organism evidence="5 6">
    <name type="scientific">Ostreococcus lucimarinus (strain CCE9901)</name>
    <dbReference type="NCBI Taxonomy" id="436017"/>
    <lineage>
        <taxon>Eukaryota</taxon>
        <taxon>Viridiplantae</taxon>
        <taxon>Chlorophyta</taxon>
        <taxon>Mamiellophyceae</taxon>
        <taxon>Mamiellales</taxon>
        <taxon>Bathycoccaceae</taxon>
        <taxon>Ostreococcus</taxon>
    </lineage>
</organism>
<dbReference type="RefSeq" id="XP_001419690.1">
    <property type="nucleotide sequence ID" value="XM_001419653.1"/>
</dbReference>
<dbReference type="NCBIfam" id="TIGR01549">
    <property type="entry name" value="HAD-SF-IA-v1"/>
    <property type="match status" value="1"/>
</dbReference>
<dbReference type="KEGG" id="olu:OSTLU_10396"/>
<dbReference type="EMBL" id="CP000589">
    <property type="protein sequence ID" value="ABO97983.1"/>
    <property type="molecule type" value="Genomic_DNA"/>
</dbReference>
<dbReference type="eggNOG" id="KOG2914">
    <property type="taxonomic scope" value="Eukaryota"/>
</dbReference>
<keyword evidence="3" id="KW-0460">Magnesium</keyword>
<reference evidence="5 6" key="1">
    <citation type="journal article" date="2007" name="Proc. Natl. Acad. Sci. U.S.A.">
        <title>The tiny eukaryote Ostreococcus provides genomic insights into the paradox of plankton speciation.</title>
        <authorList>
            <person name="Palenik B."/>
            <person name="Grimwood J."/>
            <person name="Aerts A."/>
            <person name="Rouze P."/>
            <person name="Salamov A."/>
            <person name="Putnam N."/>
            <person name="Dupont C."/>
            <person name="Jorgensen R."/>
            <person name="Derelle E."/>
            <person name="Rombauts S."/>
            <person name="Zhou K."/>
            <person name="Otillar R."/>
            <person name="Merchant S.S."/>
            <person name="Podell S."/>
            <person name="Gaasterland T."/>
            <person name="Napoli C."/>
            <person name="Gendler K."/>
            <person name="Manuell A."/>
            <person name="Tai V."/>
            <person name="Vallon O."/>
            <person name="Piganeau G."/>
            <person name="Jancek S."/>
            <person name="Heijde M."/>
            <person name="Jabbari K."/>
            <person name="Bowler C."/>
            <person name="Lohr M."/>
            <person name="Robbens S."/>
            <person name="Werner G."/>
            <person name="Dubchak I."/>
            <person name="Pazour G.J."/>
            <person name="Ren Q."/>
            <person name="Paulsen I."/>
            <person name="Delwiche C."/>
            <person name="Schmutz J."/>
            <person name="Rokhsar D."/>
            <person name="Van de Peer Y."/>
            <person name="Moreau H."/>
            <person name="Grigoriev I.V."/>
        </authorList>
    </citation>
    <scope>NUCLEOTIDE SEQUENCE [LARGE SCALE GENOMIC DNA]</scope>
    <source>
        <strain evidence="5 6">CCE9901</strain>
    </source>
</reference>
<evidence type="ECO:0000313" key="5">
    <source>
        <dbReference type="EMBL" id="ABO97983.1"/>
    </source>
</evidence>
<comment type="cofactor">
    <cofactor evidence="1">
        <name>Mg(2+)</name>
        <dbReference type="ChEBI" id="CHEBI:18420"/>
    </cofactor>
</comment>
<accession>A4S258</accession>
<dbReference type="GeneID" id="5003723"/>
<dbReference type="AlphaFoldDB" id="A4S258"/>
<feature type="non-terminal residue" evidence="5">
    <location>
        <position position="168"/>
    </location>
</feature>
<keyword evidence="4" id="KW-0119">Carbohydrate metabolism</keyword>
<evidence type="ECO:0000256" key="4">
    <source>
        <dbReference type="ARBA" id="ARBA00023277"/>
    </source>
</evidence>
<dbReference type="OrthoDB" id="40579at2759"/>
<sequence length="168" mass="18383">AFLFDLDGTLVDTTDAYVAAWREILAPMGAFVDEEFFLKHISGQSDAQVAQRFKLQISSEQKDEAFLRYIEKTKEIPGAVEFVQKCRALGPVSVVTNSNRTAAKALLKHLALDDLPLISASDVRFGKPNAEPYLKAARRLGVSIGNSIVFEDSRCGLISGRAAGCQYV</sequence>
<keyword evidence="6" id="KW-1185">Reference proteome</keyword>
<evidence type="ECO:0000256" key="2">
    <source>
        <dbReference type="ARBA" id="ARBA00022723"/>
    </source>
</evidence>
<gene>
    <name evidence="5" type="ORF">OSTLU_10396</name>
</gene>
<dbReference type="SFLD" id="SFLDS00003">
    <property type="entry name" value="Haloacid_Dehalogenase"/>
    <property type="match status" value="1"/>
</dbReference>